<dbReference type="Gene3D" id="3.10.129.10">
    <property type="entry name" value="Hotdog Thioesterase"/>
    <property type="match status" value="1"/>
</dbReference>
<dbReference type="RefSeq" id="WP_170302276.1">
    <property type="nucleotide sequence ID" value="NZ_AP021875.1"/>
</dbReference>
<dbReference type="Proteomes" id="UP000427769">
    <property type="component" value="Chromosome"/>
</dbReference>
<dbReference type="SUPFAM" id="SSF54637">
    <property type="entry name" value="Thioesterase/thiol ester dehydrase-isomerase"/>
    <property type="match status" value="1"/>
</dbReference>
<reference evidence="2 3" key="1">
    <citation type="submission" date="2019-11" db="EMBL/GenBank/DDBJ databases">
        <title>Comparative genomics of hydrocarbon-degrading Desulfosarcina strains.</title>
        <authorList>
            <person name="Watanabe M."/>
            <person name="Kojima H."/>
            <person name="Fukui M."/>
        </authorList>
    </citation>
    <scope>NUCLEOTIDE SEQUENCE [LARGE SCALE GENOMIC DNA]</scope>
    <source>
        <strain evidence="2 3">PP31</strain>
    </source>
</reference>
<sequence length="136" mass="15327">MTLWYEMGFDDPVDSRWEEGEIRARIRVPADSPWFDGHFPGEPVLPGIAQLGMVHDLLCRAFDQQLPVARVSRVRFRQMIRPEQQLTLTVQRDEAAGSHRFRITGDEGSICTGQLLLADGRDGKNAPDGTFSTTEN</sequence>
<dbReference type="GO" id="GO:0016829">
    <property type="term" value="F:lyase activity"/>
    <property type="evidence" value="ECO:0007669"/>
    <property type="project" value="UniProtKB-KW"/>
</dbReference>
<evidence type="ECO:0000313" key="3">
    <source>
        <dbReference type="Proteomes" id="UP000427769"/>
    </source>
</evidence>
<organism evidence="2 3">
    <name type="scientific">Desulfosarcina widdelii</name>
    <dbReference type="NCBI Taxonomy" id="947919"/>
    <lineage>
        <taxon>Bacteria</taxon>
        <taxon>Pseudomonadati</taxon>
        <taxon>Thermodesulfobacteriota</taxon>
        <taxon>Desulfobacteria</taxon>
        <taxon>Desulfobacterales</taxon>
        <taxon>Desulfosarcinaceae</taxon>
        <taxon>Desulfosarcina</taxon>
    </lineage>
</organism>
<feature type="domain" description="ApeI dehydratase-like" evidence="1">
    <location>
        <begin position="18"/>
        <end position="113"/>
    </location>
</feature>
<dbReference type="EMBL" id="AP021875">
    <property type="protein sequence ID" value="BBO75362.1"/>
    <property type="molecule type" value="Genomic_DNA"/>
</dbReference>
<dbReference type="AlphaFoldDB" id="A0A5K7Z067"/>
<name>A0A5K7Z067_9BACT</name>
<evidence type="ECO:0000313" key="2">
    <source>
        <dbReference type="EMBL" id="BBO75362.1"/>
    </source>
</evidence>
<dbReference type="InterPro" id="IPR029069">
    <property type="entry name" value="HotDog_dom_sf"/>
</dbReference>
<gene>
    <name evidence="2" type="ORF">DSCW_27790</name>
</gene>
<evidence type="ECO:0000259" key="1">
    <source>
        <dbReference type="Pfam" id="PF22818"/>
    </source>
</evidence>
<proteinExistence type="predicted"/>
<dbReference type="Pfam" id="PF22818">
    <property type="entry name" value="ApeI-like"/>
    <property type="match status" value="1"/>
</dbReference>
<dbReference type="KEGG" id="dwd:DSCW_27790"/>
<accession>A0A5K7Z067</accession>
<dbReference type="InterPro" id="IPR054545">
    <property type="entry name" value="ApeI-like"/>
</dbReference>
<keyword evidence="3" id="KW-1185">Reference proteome</keyword>
<protein>
    <recommendedName>
        <fullName evidence="1">ApeI dehydratase-like domain-containing protein</fullName>
    </recommendedName>
</protein>